<dbReference type="Proteomes" id="UP001163687">
    <property type="component" value="Chromosome"/>
</dbReference>
<proteinExistence type="inferred from homology"/>
<dbReference type="Gene3D" id="3.40.50.2300">
    <property type="match status" value="2"/>
</dbReference>
<feature type="chain" id="PRO_5041258393" evidence="6">
    <location>
        <begin position="17"/>
        <end position="394"/>
    </location>
</feature>
<feature type="domain" description="Leucine-binding protein" evidence="7">
    <location>
        <begin position="46"/>
        <end position="380"/>
    </location>
</feature>
<dbReference type="InterPro" id="IPR051010">
    <property type="entry name" value="BCAA_transport"/>
</dbReference>
<dbReference type="Pfam" id="PF13458">
    <property type="entry name" value="Peripla_BP_6"/>
    <property type="match status" value="1"/>
</dbReference>
<keyword evidence="9" id="KW-1185">Reference proteome</keyword>
<comment type="similarity">
    <text evidence="1">Belongs to the leucine-binding protein family.</text>
</comment>
<evidence type="ECO:0000256" key="3">
    <source>
        <dbReference type="ARBA" id="ARBA00022729"/>
    </source>
</evidence>
<keyword evidence="3 6" id="KW-0732">Signal</keyword>
<evidence type="ECO:0000256" key="1">
    <source>
        <dbReference type="ARBA" id="ARBA00010062"/>
    </source>
</evidence>
<feature type="signal peptide" evidence="6">
    <location>
        <begin position="1"/>
        <end position="16"/>
    </location>
</feature>
<organism evidence="8 9">
    <name type="scientific">Caldinitratiruptor microaerophilus</name>
    <dbReference type="NCBI Taxonomy" id="671077"/>
    <lineage>
        <taxon>Bacteria</taxon>
        <taxon>Bacillati</taxon>
        <taxon>Bacillota</taxon>
        <taxon>Clostridia</taxon>
        <taxon>Eubacteriales</taxon>
        <taxon>Symbiobacteriaceae</taxon>
        <taxon>Caldinitratiruptor</taxon>
    </lineage>
</organism>
<evidence type="ECO:0000313" key="8">
    <source>
        <dbReference type="EMBL" id="BDG61045.1"/>
    </source>
</evidence>
<sequence length="394" mass="40996">MTAALLLAALSFVAGCGGGPQSGGAGTQKGPGAAQTTGQAASGGEPIVIGVVTSLTGPLAATGVQVAAGVRLAAKEWNEKGGVKGRQVEVVVEDDAGNPSTAVNAFNKILGRKPVAMFAPTFTPLVMAMYEGIKQAGLPVFTSATGVPITKQPEKLFFRLRTNDEKAGRIIAQYAVQELKAKRPGILYPNNDYGKGGYQVIKTTLEELGAPPVAAETFTQTDKDVSAQLLKIKRAGADLLIAWTVPADSGLVAKQARQLDLGIPILGGPGFGTEEYLELAGEATDGIHVLLDAAVGLDEKTRPFVEAVKKNFPDVPVSFVVSTNYDGANMLLQAIEKAGTDPAAIRRALHEVKGYAGVSGPYSFDADGNGLHQGVLARWEGRKLVPLKTVNVPD</sequence>
<dbReference type="AlphaFoldDB" id="A0AA35CP58"/>
<evidence type="ECO:0000256" key="5">
    <source>
        <dbReference type="SAM" id="MobiDB-lite"/>
    </source>
</evidence>
<dbReference type="PANTHER" id="PTHR30483:SF6">
    <property type="entry name" value="PERIPLASMIC BINDING PROTEIN OF ABC TRANSPORTER FOR NATURAL AMINO ACIDS"/>
    <property type="match status" value="1"/>
</dbReference>
<dbReference type="PRINTS" id="PR00337">
    <property type="entry name" value="LEUILEVALBP"/>
</dbReference>
<protein>
    <submittedName>
        <fullName evidence="8">Branched chain amino acid ABC transporter substrate-binding protein</fullName>
    </submittedName>
</protein>
<name>A0AA35CP58_9FIRM</name>
<evidence type="ECO:0000256" key="6">
    <source>
        <dbReference type="SAM" id="SignalP"/>
    </source>
</evidence>
<dbReference type="EMBL" id="AP025628">
    <property type="protein sequence ID" value="BDG61045.1"/>
    <property type="molecule type" value="Genomic_DNA"/>
</dbReference>
<evidence type="ECO:0000256" key="2">
    <source>
        <dbReference type="ARBA" id="ARBA00022448"/>
    </source>
</evidence>
<keyword evidence="2" id="KW-0813">Transport</keyword>
<feature type="region of interest" description="Disordered" evidence="5">
    <location>
        <begin position="21"/>
        <end position="41"/>
    </location>
</feature>
<dbReference type="InterPro" id="IPR028081">
    <property type="entry name" value="Leu-bd"/>
</dbReference>
<dbReference type="InterPro" id="IPR028082">
    <property type="entry name" value="Peripla_BP_I"/>
</dbReference>
<dbReference type="SUPFAM" id="SSF53822">
    <property type="entry name" value="Periplasmic binding protein-like I"/>
    <property type="match status" value="1"/>
</dbReference>
<dbReference type="PANTHER" id="PTHR30483">
    <property type="entry name" value="LEUCINE-SPECIFIC-BINDING PROTEIN"/>
    <property type="match status" value="1"/>
</dbReference>
<evidence type="ECO:0000259" key="7">
    <source>
        <dbReference type="Pfam" id="PF13458"/>
    </source>
</evidence>
<dbReference type="InterPro" id="IPR000709">
    <property type="entry name" value="Leu_Ile_Val-bd"/>
</dbReference>
<accession>A0AA35CP58</accession>
<gene>
    <name evidence="8" type="ORF">caldi_21350</name>
</gene>
<dbReference type="KEGG" id="cmic:caldi_21350"/>
<dbReference type="GO" id="GO:0006865">
    <property type="term" value="P:amino acid transport"/>
    <property type="evidence" value="ECO:0007669"/>
    <property type="project" value="UniProtKB-KW"/>
</dbReference>
<evidence type="ECO:0000256" key="4">
    <source>
        <dbReference type="ARBA" id="ARBA00022970"/>
    </source>
</evidence>
<evidence type="ECO:0000313" key="9">
    <source>
        <dbReference type="Proteomes" id="UP001163687"/>
    </source>
</evidence>
<keyword evidence="4" id="KW-0029">Amino-acid transport</keyword>
<feature type="compositionally biased region" description="Low complexity" evidence="5">
    <location>
        <begin position="30"/>
        <end position="41"/>
    </location>
</feature>
<reference evidence="8" key="1">
    <citation type="submission" date="2022-03" db="EMBL/GenBank/DDBJ databases">
        <title>Complete genome sequence of Caldinitratiruptor microaerophilus.</title>
        <authorList>
            <person name="Mukaiyama R."/>
            <person name="Nishiyama T."/>
            <person name="Ueda K."/>
        </authorList>
    </citation>
    <scope>NUCLEOTIDE SEQUENCE</scope>
    <source>
        <strain evidence="8">JCM 16183</strain>
    </source>
</reference>